<protein>
    <submittedName>
        <fullName evidence="6">Sulfatase-like hydrolase/transferase</fullName>
    </submittedName>
</protein>
<dbReference type="AlphaFoldDB" id="A0A934S0H7"/>
<dbReference type="GO" id="GO:0004065">
    <property type="term" value="F:arylsulfatase activity"/>
    <property type="evidence" value="ECO:0007669"/>
    <property type="project" value="TreeGrafter"/>
</dbReference>
<comment type="caution">
    <text evidence="6">The sequence shown here is derived from an EMBL/GenBank/DDBJ whole genome shotgun (WGS) entry which is preliminary data.</text>
</comment>
<dbReference type="InterPro" id="IPR050738">
    <property type="entry name" value="Sulfatase"/>
</dbReference>
<dbReference type="InterPro" id="IPR024607">
    <property type="entry name" value="Sulfatase_CS"/>
</dbReference>
<dbReference type="Gene3D" id="3.30.1120.10">
    <property type="match status" value="1"/>
</dbReference>
<keyword evidence="3 6" id="KW-0378">Hydrolase</keyword>
<comment type="similarity">
    <text evidence="1">Belongs to the sulfatase family.</text>
</comment>
<evidence type="ECO:0000256" key="1">
    <source>
        <dbReference type="ARBA" id="ARBA00008779"/>
    </source>
</evidence>
<reference evidence="6" key="1">
    <citation type="submission" date="2021-01" db="EMBL/GenBank/DDBJ databases">
        <title>Modified the classification status of verrucomicrobia.</title>
        <authorList>
            <person name="Feng X."/>
        </authorList>
    </citation>
    <scope>NUCLEOTIDE SEQUENCE</scope>
    <source>
        <strain evidence="6">KCTC 13126</strain>
    </source>
</reference>
<gene>
    <name evidence="6" type="ORF">JIN87_22500</name>
</gene>
<dbReference type="PANTHER" id="PTHR42693:SF53">
    <property type="entry name" value="ENDO-4-O-SULFATASE"/>
    <property type="match status" value="1"/>
</dbReference>
<evidence type="ECO:0000256" key="4">
    <source>
        <dbReference type="ARBA" id="ARBA00022837"/>
    </source>
</evidence>
<evidence type="ECO:0000313" key="7">
    <source>
        <dbReference type="Proteomes" id="UP000617628"/>
    </source>
</evidence>
<feature type="domain" description="Sulfatase N-terminal" evidence="5">
    <location>
        <begin position="35"/>
        <end position="354"/>
    </location>
</feature>
<dbReference type="Gene3D" id="3.40.720.10">
    <property type="entry name" value="Alkaline Phosphatase, subunit A"/>
    <property type="match status" value="1"/>
</dbReference>
<dbReference type="PANTHER" id="PTHR42693">
    <property type="entry name" value="ARYLSULFATASE FAMILY MEMBER"/>
    <property type="match status" value="1"/>
</dbReference>
<dbReference type="EMBL" id="JAENIL010000054">
    <property type="protein sequence ID" value="MBK1879673.1"/>
    <property type="molecule type" value="Genomic_DNA"/>
</dbReference>
<sequence length="478" mass="53914">MKRTRISRLGIVGLYMVALLAGPWGSLWAKPAEQPNIILLFADDAGYGDFGFHGSKHFKTPHLDSLAADGVLLSSFYVTGATCGPSRAGMLAGRYQQSFGFEEINVPGIMSPHSGLLGDEMGLPTDVPMMGKYLQDIGYRTAVFGKWHMGVADRYHPLKRGFDEFYGFRGGARSFFPYTEKQLKREPHENWMERGFENYKEHEGYLTDVLADETCDFIERNKDKPFFAYVSFNAVHTPMHPDPKDKGTFPQLEGDRRKVAQMTLSMDRACGQIMDKLKELGLYENTIIVFSNDNGGPMDKNGSSNYPFAGVKGTQLEGGLRVPGIITWPKVLSAGTVYDKPMITLDLMPTFINAGGGDASQFEVLDGVDMVPYLTGKNEGRPHQTLHWKMEGRGAIRDGDMKLIRYPDRPAELFDIVKDPGEQNDLAAQQPELVKKLFRQHFEWEQTLERPLFLLRRQEEGWSARRADQFRQPPAEDY</sequence>
<evidence type="ECO:0000259" key="5">
    <source>
        <dbReference type="Pfam" id="PF00884"/>
    </source>
</evidence>
<dbReference type="InterPro" id="IPR017850">
    <property type="entry name" value="Alkaline_phosphatase_core_sf"/>
</dbReference>
<dbReference type="GO" id="GO:0046872">
    <property type="term" value="F:metal ion binding"/>
    <property type="evidence" value="ECO:0007669"/>
    <property type="project" value="UniProtKB-KW"/>
</dbReference>
<proteinExistence type="inferred from homology"/>
<evidence type="ECO:0000256" key="3">
    <source>
        <dbReference type="ARBA" id="ARBA00022801"/>
    </source>
</evidence>
<organism evidence="6 7">
    <name type="scientific">Pelagicoccus mobilis</name>
    <dbReference type="NCBI Taxonomy" id="415221"/>
    <lineage>
        <taxon>Bacteria</taxon>
        <taxon>Pseudomonadati</taxon>
        <taxon>Verrucomicrobiota</taxon>
        <taxon>Opitutia</taxon>
        <taxon>Puniceicoccales</taxon>
        <taxon>Pelagicoccaceae</taxon>
        <taxon>Pelagicoccus</taxon>
    </lineage>
</organism>
<dbReference type="InterPro" id="IPR000917">
    <property type="entry name" value="Sulfatase_N"/>
</dbReference>
<dbReference type="Pfam" id="PF00884">
    <property type="entry name" value="Sulfatase"/>
    <property type="match status" value="1"/>
</dbReference>
<keyword evidence="7" id="KW-1185">Reference proteome</keyword>
<dbReference type="Proteomes" id="UP000617628">
    <property type="component" value="Unassembled WGS sequence"/>
</dbReference>
<accession>A0A934S0H7</accession>
<dbReference type="SUPFAM" id="SSF53649">
    <property type="entry name" value="Alkaline phosphatase-like"/>
    <property type="match status" value="1"/>
</dbReference>
<evidence type="ECO:0000313" key="6">
    <source>
        <dbReference type="EMBL" id="MBK1879673.1"/>
    </source>
</evidence>
<keyword evidence="4" id="KW-0106">Calcium</keyword>
<keyword evidence="2" id="KW-0479">Metal-binding</keyword>
<dbReference type="RefSeq" id="WP_200357887.1">
    <property type="nucleotide sequence ID" value="NZ_JAENIL010000054.1"/>
</dbReference>
<dbReference type="PROSITE" id="PS00523">
    <property type="entry name" value="SULFATASE_1"/>
    <property type="match status" value="1"/>
</dbReference>
<name>A0A934S0H7_9BACT</name>
<evidence type="ECO:0000256" key="2">
    <source>
        <dbReference type="ARBA" id="ARBA00022723"/>
    </source>
</evidence>